<feature type="region of interest" description="Disordered" evidence="1">
    <location>
        <begin position="59"/>
        <end position="106"/>
    </location>
</feature>
<dbReference type="EMBL" id="AEQP01000003">
    <property type="protein sequence ID" value="EFV95248.1"/>
    <property type="molecule type" value="Genomic_DNA"/>
</dbReference>
<name>E7RW73_9BURK</name>
<sequence length="106" mass="11557">MSAMLIRTIASRKNAHESHIVSKNILSMRAKAIIPASPAAPARQGGMAVSRVLQVCRQSKRPQAASPMGSASSRTTARRVPLVSFPWQEHRTPDSTVPPAVRWKPH</sequence>
<protein>
    <submittedName>
        <fullName evidence="2">Uncharacterized protein</fullName>
    </submittedName>
</protein>
<keyword evidence="3" id="KW-1185">Reference proteome</keyword>
<reference evidence="2 3" key="1">
    <citation type="submission" date="2010-12" db="EMBL/GenBank/DDBJ databases">
        <authorList>
            <person name="Muzny D."/>
            <person name="Qin X."/>
            <person name="Deng J."/>
            <person name="Jiang H."/>
            <person name="Liu Y."/>
            <person name="Qu J."/>
            <person name="Song X.-Z."/>
            <person name="Zhang L."/>
            <person name="Thornton R."/>
            <person name="Coyle M."/>
            <person name="Francisco L."/>
            <person name="Jackson L."/>
            <person name="Javaid M."/>
            <person name="Korchina V."/>
            <person name="Kovar C."/>
            <person name="Mata R."/>
            <person name="Mathew T."/>
            <person name="Ngo R."/>
            <person name="Nguyen L."/>
            <person name="Nguyen N."/>
            <person name="Okwuonu G."/>
            <person name="Ongeri F."/>
            <person name="Pham C."/>
            <person name="Simmons D."/>
            <person name="Wilczek-Boney K."/>
            <person name="Hale W."/>
            <person name="Jakkamsetti A."/>
            <person name="Pham P."/>
            <person name="Ruth R."/>
            <person name="San Lucas F."/>
            <person name="Warren J."/>
            <person name="Zhang J."/>
            <person name="Zhao Z."/>
            <person name="Zhou C."/>
            <person name="Zhu D."/>
            <person name="Lee S."/>
            <person name="Bess C."/>
            <person name="Blankenburg K."/>
            <person name="Forbes L."/>
            <person name="Fu Q."/>
            <person name="Gubbala S."/>
            <person name="Hirani K."/>
            <person name="Jayaseelan J.C."/>
            <person name="Lara F."/>
            <person name="Munidasa M."/>
            <person name="Palculict T."/>
            <person name="Patil S."/>
            <person name="Pu L.-L."/>
            <person name="Saada N."/>
            <person name="Tang L."/>
            <person name="Weissenberger G."/>
            <person name="Zhu Y."/>
            <person name="Hemphill L."/>
            <person name="Shang Y."/>
            <person name="Youmans B."/>
            <person name="Ayvaz T."/>
            <person name="Ross M."/>
            <person name="Santibanez J."/>
            <person name="Aqrawi P."/>
            <person name="Gross S."/>
            <person name="Joshi V."/>
            <person name="Fowler G."/>
            <person name="Nazareth L."/>
            <person name="Reid J."/>
            <person name="Worley K."/>
            <person name="Petrosino J."/>
            <person name="Highlander S."/>
            <person name="Gibbs R."/>
        </authorList>
    </citation>
    <scope>NUCLEOTIDE SEQUENCE [LARGE SCALE GENOMIC DNA]</scope>
    <source>
        <strain evidence="2 3">ATCC 51599</strain>
    </source>
</reference>
<evidence type="ECO:0000256" key="1">
    <source>
        <dbReference type="SAM" id="MobiDB-lite"/>
    </source>
</evidence>
<dbReference type="HOGENOM" id="CLU_2219820_0_0_4"/>
<dbReference type="Proteomes" id="UP000011021">
    <property type="component" value="Unassembled WGS sequence"/>
</dbReference>
<gene>
    <name evidence="2" type="ORF">HMPREF0551_0736</name>
</gene>
<organism evidence="2 3">
    <name type="scientific">Lautropia mirabilis ATCC 51599</name>
    <dbReference type="NCBI Taxonomy" id="887898"/>
    <lineage>
        <taxon>Bacteria</taxon>
        <taxon>Pseudomonadati</taxon>
        <taxon>Pseudomonadota</taxon>
        <taxon>Betaproteobacteria</taxon>
        <taxon>Burkholderiales</taxon>
        <taxon>Burkholderiaceae</taxon>
        <taxon>Lautropia</taxon>
    </lineage>
</organism>
<dbReference type="AlphaFoldDB" id="E7RW73"/>
<accession>E7RW73</accession>
<evidence type="ECO:0000313" key="2">
    <source>
        <dbReference type="EMBL" id="EFV95248.1"/>
    </source>
</evidence>
<comment type="caution">
    <text evidence="2">The sequence shown here is derived from an EMBL/GenBank/DDBJ whole genome shotgun (WGS) entry which is preliminary data.</text>
</comment>
<dbReference type="STRING" id="887898.HMPREF0551_0736"/>
<proteinExistence type="predicted"/>
<evidence type="ECO:0000313" key="3">
    <source>
        <dbReference type="Proteomes" id="UP000011021"/>
    </source>
</evidence>